<evidence type="ECO:0000256" key="2">
    <source>
        <dbReference type="PROSITE-ProRule" id="PRU00176"/>
    </source>
</evidence>
<dbReference type="PROSITE" id="PS50102">
    <property type="entry name" value="RRM"/>
    <property type="match status" value="1"/>
</dbReference>
<feature type="region of interest" description="Disordered" evidence="3">
    <location>
        <begin position="24"/>
        <end position="120"/>
    </location>
</feature>
<organism evidence="5 6">
    <name type="scientific">Sipha flava</name>
    <name type="common">yellow sugarcane aphid</name>
    <dbReference type="NCBI Taxonomy" id="143950"/>
    <lineage>
        <taxon>Eukaryota</taxon>
        <taxon>Metazoa</taxon>
        <taxon>Ecdysozoa</taxon>
        <taxon>Arthropoda</taxon>
        <taxon>Hexapoda</taxon>
        <taxon>Insecta</taxon>
        <taxon>Pterygota</taxon>
        <taxon>Neoptera</taxon>
        <taxon>Paraneoptera</taxon>
        <taxon>Hemiptera</taxon>
        <taxon>Sternorrhyncha</taxon>
        <taxon>Aphidomorpha</taxon>
        <taxon>Aphidoidea</taxon>
        <taxon>Aphididae</taxon>
        <taxon>Sipha</taxon>
    </lineage>
</organism>
<dbReference type="Pfam" id="PF22976">
    <property type="entry name" value="RRM_10"/>
    <property type="match status" value="1"/>
</dbReference>
<feature type="compositionally biased region" description="Basic and acidic residues" evidence="3">
    <location>
        <begin position="80"/>
        <end position="99"/>
    </location>
</feature>
<evidence type="ECO:0000256" key="3">
    <source>
        <dbReference type="SAM" id="MobiDB-lite"/>
    </source>
</evidence>
<dbReference type="SUPFAM" id="SSF54928">
    <property type="entry name" value="RNA-binding domain, RBD"/>
    <property type="match status" value="1"/>
</dbReference>
<dbReference type="SMART" id="SM00360">
    <property type="entry name" value="RRM"/>
    <property type="match status" value="1"/>
</dbReference>
<proteinExistence type="predicted"/>
<dbReference type="GO" id="GO:0003723">
    <property type="term" value="F:RNA binding"/>
    <property type="evidence" value="ECO:0007669"/>
    <property type="project" value="UniProtKB-UniRule"/>
</dbReference>
<reference evidence="6" key="1">
    <citation type="submission" date="2025-08" db="UniProtKB">
        <authorList>
            <consortium name="RefSeq"/>
        </authorList>
    </citation>
    <scope>IDENTIFICATION</scope>
    <source>
        <tissue evidence="6">Whole body</tissue>
    </source>
</reference>
<feature type="domain" description="RRM" evidence="4">
    <location>
        <begin position="125"/>
        <end position="197"/>
    </location>
</feature>
<dbReference type="GeneID" id="112679400"/>
<sequence length="404" mass="45933">MDRNQQENGQRMLMNPASLRCTECRRHPVHNGGRQMEETAGHRSTMEHVSNVLNRRPRPSSVERGGRGYGKNNNNVFRGSDVHRDHGSSELRRIVRKPESGSGDSSAAPCRRSSSSRTRHAVPGRTLLVRGLGREVNCDNVFNIFCLYGNVTTVKILRNGLVLVELNDVEAAKRCVNHLHLLPLDQKNKLKIKYSNYSYIRDQGKVIKLSDGTPAQKYYKTSKLNRFSYKTKFVNERRIAAPSKILHFFNAPLDISGSKIRRAVINALGCKDAVRSITILSQKQPGAKCSTGLLEIKSVDLAAKAVLLLNHMQLESSRSKFPFLMKLCFSKWSEMRQKSGDSTALIFNTKPHNTPWLFHRYDYGVSTVEYKVSRVTRATDEDWPWTLWDMRNRATEAIDLEACR</sequence>
<dbReference type="Pfam" id="PF13893">
    <property type="entry name" value="RRM_5"/>
    <property type="match status" value="1"/>
</dbReference>
<keyword evidence="1 2" id="KW-0694">RNA-binding</keyword>
<dbReference type="Gene3D" id="3.30.70.330">
    <property type="match status" value="2"/>
</dbReference>
<evidence type="ECO:0000256" key="1">
    <source>
        <dbReference type="ARBA" id="ARBA00022884"/>
    </source>
</evidence>
<evidence type="ECO:0000313" key="5">
    <source>
        <dbReference type="Proteomes" id="UP000694846"/>
    </source>
</evidence>
<dbReference type="AlphaFoldDB" id="A0A8B8F2V5"/>
<evidence type="ECO:0000313" key="6">
    <source>
        <dbReference type="RefSeq" id="XP_025404975.1"/>
    </source>
</evidence>
<dbReference type="Proteomes" id="UP000694846">
    <property type="component" value="Unplaced"/>
</dbReference>
<dbReference type="RefSeq" id="XP_025404975.1">
    <property type="nucleotide sequence ID" value="XM_025549190.1"/>
</dbReference>
<gene>
    <name evidence="6" type="primary">LOC112679400</name>
</gene>
<evidence type="ECO:0000259" key="4">
    <source>
        <dbReference type="PROSITE" id="PS50102"/>
    </source>
</evidence>
<name>A0A8B8F2V5_9HEMI</name>
<accession>A0A8B8F2V5</accession>
<dbReference type="OrthoDB" id="6620929at2759"/>
<dbReference type="InterPro" id="IPR000504">
    <property type="entry name" value="RRM_dom"/>
</dbReference>
<dbReference type="PANTHER" id="PTHR15592">
    <property type="entry name" value="MATRIN 3/NUCLEAR PROTEIN 220-RELATED"/>
    <property type="match status" value="1"/>
</dbReference>
<protein>
    <submittedName>
        <fullName evidence="6">Heterogeneous nuclear ribonucleoprotein L-like</fullName>
    </submittedName>
</protein>
<keyword evidence="5" id="KW-1185">Reference proteome</keyword>
<dbReference type="InterPro" id="IPR012677">
    <property type="entry name" value="Nucleotide-bd_a/b_plait_sf"/>
</dbReference>
<dbReference type="InterPro" id="IPR055204">
    <property type="entry name" value="HNRNPL_RRM"/>
</dbReference>
<dbReference type="InterPro" id="IPR035979">
    <property type="entry name" value="RBD_domain_sf"/>
</dbReference>
<feature type="compositionally biased region" description="Basic and acidic residues" evidence="3">
    <location>
        <begin position="35"/>
        <end position="46"/>
    </location>
</feature>